<dbReference type="Proteomes" id="UP000188268">
    <property type="component" value="Unassembled WGS sequence"/>
</dbReference>
<accession>A0A1R3HMA0</accession>
<proteinExistence type="predicted"/>
<dbReference type="EMBL" id="AWWV01011613">
    <property type="protein sequence ID" value="OMO71444.1"/>
    <property type="molecule type" value="Genomic_DNA"/>
</dbReference>
<feature type="compositionally biased region" description="Low complexity" evidence="1">
    <location>
        <begin position="24"/>
        <end position="34"/>
    </location>
</feature>
<feature type="region of interest" description="Disordered" evidence="1">
    <location>
        <begin position="15"/>
        <end position="53"/>
    </location>
</feature>
<organism evidence="2 3">
    <name type="scientific">Corchorus capsularis</name>
    <name type="common">Jute</name>
    <dbReference type="NCBI Taxonomy" id="210143"/>
    <lineage>
        <taxon>Eukaryota</taxon>
        <taxon>Viridiplantae</taxon>
        <taxon>Streptophyta</taxon>
        <taxon>Embryophyta</taxon>
        <taxon>Tracheophyta</taxon>
        <taxon>Spermatophyta</taxon>
        <taxon>Magnoliopsida</taxon>
        <taxon>eudicotyledons</taxon>
        <taxon>Gunneridae</taxon>
        <taxon>Pentapetalae</taxon>
        <taxon>rosids</taxon>
        <taxon>malvids</taxon>
        <taxon>Malvales</taxon>
        <taxon>Malvaceae</taxon>
        <taxon>Grewioideae</taxon>
        <taxon>Apeibeae</taxon>
        <taxon>Corchorus</taxon>
    </lineage>
</organism>
<protein>
    <submittedName>
        <fullName evidence="2">Uncharacterized protein</fullName>
    </submittedName>
</protein>
<dbReference type="Gramene" id="OMO71444">
    <property type="protein sequence ID" value="OMO71444"/>
    <property type="gene ID" value="CCACVL1_18216"/>
</dbReference>
<name>A0A1R3HMA0_COCAP</name>
<keyword evidence="3" id="KW-1185">Reference proteome</keyword>
<comment type="caution">
    <text evidence="2">The sequence shown here is derived from an EMBL/GenBank/DDBJ whole genome shotgun (WGS) entry which is preliminary data.</text>
</comment>
<sequence length="53" mass="5742">MACLTSSNIISADFISDAPRKLPSTTTTMMSSTTKAEGKKGSRRCRGFTRRQG</sequence>
<reference evidence="2 3" key="1">
    <citation type="submission" date="2013-09" db="EMBL/GenBank/DDBJ databases">
        <title>Corchorus capsularis genome sequencing.</title>
        <authorList>
            <person name="Alam M."/>
            <person name="Haque M.S."/>
            <person name="Islam M.S."/>
            <person name="Emdad E.M."/>
            <person name="Islam M.M."/>
            <person name="Ahmed B."/>
            <person name="Halim A."/>
            <person name="Hossen Q.M.M."/>
            <person name="Hossain M.Z."/>
            <person name="Ahmed R."/>
            <person name="Khan M.M."/>
            <person name="Islam R."/>
            <person name="Rashid M.M."/>
            <person name="Khan S.A."/>
            <person name="Rahman M.S."/>
            <person name="Alam M."/>
        </authorList>
    </citation>
    <scope>NUCLEOTIDE SEQUENCE [LARGE SCALE GENOMIC DNA]</scope>
    <source>
        <strain evidence="3">cv. CVL-1</strain>
        <tissue evidence="2">Whole seedling</tissue>
    </source>
</reference>
<evidence type="ECO:0000256" key="1">
    <source>
        <dbReference type="SAM" id="MobiDB-lite"/>
    </source>
</evidence>
<feature type="compositionally biased region" description="Basic residues" evidence="1">
    <location>
        <begin position="41"/>
        <end position="53"/>
    </location>
</feature>
<evidence type="ECO:0000313" key="2">
    <source>
        <dbReference type="EMBL" id="OMO71444.1"/>
    </source>
</evidence>
<gene>
    <name evidence="2" type="ORF">CCACVL1_18216</name>
</gene>
<evidence type="ECO:0000313" key="3">
    <source>
        <dbReference type="Proteomes" id="UP000188268"/>
    </source>
</evidence>
<dbReference type="AlphaFoldDB" id="A0A1R3HMA0"/>